<evidence type="ECO:0000313" key="3">
    <source>
        <dbReference type="Proteomes" id="UP000436088"/>
    </source>
</evidence>
<dbReference type="Proteomes" id="UP000436088">
    <property type="component" value="Unassembled WGS sequence"/>
</dbReference>
<feature type="compositionally biased region" description="Basic and acidic residues" evidence="1">
    <location>
        <begin position="34"/>
        <end position="46"/>
    </location>
</feature>
<sequence length="306" mass="33586">MSEKILMAASMAALVCHPSSSIKCFKPKSKPSSSHRENTSKSNTKKDVWTCSSFPRTSVFSSCSNMNTTLTHPNRVPSTSSTDSCLVSNLCEKDPAFRVVEAMFESGWDDKAGPKIEKILKINHNIGVLKRFEEYKEIVKSKSANVSRRLAVDGNELLRFHGAIVTCSLGNNELSRICSKESCGVCRMVRLVGSAGEESVALSNDSRRAHRRVMKECRVNNKICARKAVVVCRVIAGRVARCHQRGLGLVEEREGGFDSVASLPKDSSEGSEELIALNARAVLPCFVILCSATHSKYYRMSKSSIS</sequence>
<comment type="caution">
    <text evidence="2">The sequence shown here is derived from an EMBL/GenBank/DDBJ whole genome shotgun (WGS) entry which is preliminary data.</text>
</comment>
<name>A0A6A2XZN1_HIBSY</name>
<proteinExistence type="predicted"/>
<gene>
    <name evidence="2" type="ORF">F3Y22_tig00112789pilonHSYRG00027</name>
</gene>
<organism evidence="2 3">
    <name type="scientific">Hibiscus syriacus</name>
    <name type="common">Rose of Sharon</name>
    <dbReference type="NCBI Taxonomy" id="106335"/>
    <lineage>
        <taxon>Eukaryota</taxon>
        <taxon>Viridiplantae</taxon>
        <taxon>Streptophyta</taxon>
        <taxon>Embryophyta</taxon>
        <taxon>Tracheophyta</taxon>
        <taxon>Spermatophyta</taxon>
        <taxon>Magnoliopsida</taxon>
        <taxon>eudicotyledons</taxon>
        <taxon>Gunneridae</taxon>
        <taxon>Pentapetalae</taxon>
        <taxon>rosids</taxon>
        <taxon>malvids</taxon>
        <taxon>Malvales</taxon>
        <taxon>Malvaceae</taxon>
        <taxon>Malvoideae</taxon>
        <taxon>Hibiscus</taxon>
    </lineage>
</organism>
<dbReference type="AlphaFoldDB" id="A0A6A2XZN1"/>
<dbReference type="SUPFAM" id="SSF56399">
    <property type="entry name" value="ADP-ribosylation"/>
    <property type="match status" value="1"/>
</dbReference>
<keyword evidence="3" id="KW-1185">Reference proteome</keyword>
<dbReference type="EMBL" id="VEPZ02001651">
    <property type="protein sequence ID" value="KAE8664419.1"/>
    <property type="molecule type" value="Genomic_DNA"/>
</dbReference>
<evidence type="ECO:0000256" key="1">
    <source>
        <dbReference type="SAM" id="MobiDB-lite"/>
    </source>
</evidence>
<feature type="region of interest" description="Disordered" evidence="1">
    <location>
        <begin position="26"/>
        <end position="46"/>
    </location>
</feature>
<evidence type="ECO:0000313" key="2">
    <source>
        <dbReference type="EMBL" id="KAE8664419.1"/>
    </source>
</evidence>
<dbReference type="PANTHER" id="PTHR31681">
    <property type="entry name" value="C2H2-LIKE ZINC FINGER PROTEIN"/>
    <property type="match status" value="1"/>
</dbReference>
<accession>A0A6A2XZN1</accession>
<protein>
    <submittedName>
        <fullName evidence="2">Ribonuclease P family protein, putative isoform 1</fullName>
    </submittedName>
</protein>
<dbReference type="OrthoDB" id="9514740at2759"/>
<dbReference type="Gene3D" id="3.90.228.10">
    <property type="match status" value="1"/>
</dbReference>
<reference evidence="2" key="1">
    <citation type="submission" date="2019-09" db="EMBL/GenBank/DDBJ databases">
        <title>Draft genome information of white flower Hibiscus syriacus.</title>
        <authorList>
            <person name="Kim Y.-M."/>
        </authorList>
    </citation>
    <scope>NUCLEOTIDE SEQUENCE [LARGE SCALE GENOMIC DNA]</scope>
    <source>
        <strain evidence="2">YM2019G1</strain>
    </source>
</reference>
<dbReference type="PANTHER" id="PTHR31681:SF51">
    <property type="entry name" value="PARP CATALYTIC DOMAIN-CONTAINING PROTEIN"/>
    <property type="match status" value="1"/>
</dbReference>